<feature type="DNA-binding region" description="H-T-H motif" evidence="2">
    <location>
        <begin position="29"/>
        <end position="48"/>
    </location>
</feature>
<dbReference type="SUPFAM" id="SSF48498">
    <property type="entry name" value="Tetracyclin repressor-like, C-terminal domain"/>
    <property type="match status" value="1"/>
</dbReference>
<dbReference type="Pfam" id="PF17926">
    <property type="entry name" value="TetR_C_21"/>
    <property type="match status" value="1"/>
</dbReference>
<proteinExistence type="predicted"/>
<dbReference type="PROSITE" id="PS50977">
    <property type="entry name" value="HTH_TETR_2"/>
    <property type="match status" value="1"/>
</dbReference>
<dbReference type="SUPFAM" id="SSF46689">
    <property type="entry name" value="Homeodomain-like"/>
    <property type="match status" value="1"/>
</dbReference>
<evidence type="ECO:0000313" key="4">
    <source>
        <dbReference type="EMBL" id="GAA3646047.1"/>
    </source>
</evidence>
<dbReference type="InterPro" id="IPR041467">
    <property type="entry name" value="Sco4008_C"/>
</dbReference>
<name>A0ABP7B2C9_9MICO</name>
<dbReference type="Pfam" id="PF00440">
    <property type="entry name" value="TetR_N"/>
    <property type="match status" value="1"/>
</dbReference>
<dbReference type="InterPro" id="IPR001647">
    <property type="entry name" value="HTH_TetR"/>
</dbReference>
<evidence type="ECO:0000256" key="1">
    <source>
        <dbReference type="ARBA" id="ARBA00023125"/>
    </source>
</evidence>
<sequence>MAWDTEGTRRKLLAAGAQQFAAHGFAGARMDVIGREAGVNKERVYQYFGNKHAFYLAVLTDQLDSLLEGADVRGGGAEAMGDFAGALFDRFQADATPARLLAWESLELEHPASTAERANLCARRASSIRDALPGVDQHGAEHLLLSIVTLAAGWWTLSHLAGVVLTTPADDSQRRRQLVRQATALARAAHDAV</sequence>
<keyword evidence="5" id="KW-1185">Reference proteome</keyword>
<protein>
    <submittedName>
        <fullName evidence="4">TetR family transcriptional regulator</fullName>
    </submittedName>
</protein>
<dbReference type="PRINTS" id="PR00455">
    <property type="entry name" value="HTHTETR"/>
</dbReference>
<dbReference type="InterPro" id="IPR009057">
    <property type="entry name" value="Homeodomain-like_sf"/>
</dbReference>
<evidence type="ECO:0000259" key="3">
    <source>
        <dbReference type="PROSITE" id="PS50977"/>
    </source>
</evidence>
<dbReference type="PANTHER" id="PTHR30328">
    <property type="entry name" value="TRANSCRIPTIONAL REPRESSOR"/>
    <property type="match status" value="1"/>
</dbReference>
<gene>
    <name evidence="4" type="ORF">GCM10022202_01600</name>
</gene>
<dbReference type="InterPro" id="IPR050109">
    <property type="entry name" value="HTH-type_TetR-like_transc_reg"/>
</dbReference>
<accession>A0ABP7B2C9</accession>
<dbReference type="RefSeq" id="WP_221857624.1">
    <property type="nucleotide sequence ID" value="NZ_BAAAYV010000002.1"/>
</dbReference>
<dbReference type="InterPro" id="IPR036271">
    <property type="entry name" value="Tet_transcr_reg_TetR-rel_C_sf"/>
</dbReference>
<dbReference type="EMBL" id="BAAAYV010000002">
    <property type="protein sequence ID" value="GAA3646047.1"/>
    <property type="molecule type" value="Genomic_DNA"/>
</dbReference>
<evidence type="ECO:0000256" key="2">
    <source>
        <dbReference type="PROSITE-ProRule" id="PRU00335"/>
    </source>
</evidence>
<reference evidence="5" key="1">
    <citation type="journal article" date="2019" name="Int. J. Syst. Evol. Microbiol.">
        <title>The Global Catalogue of Microorganisms (GCM) 10K type strain sequencing project: providing services to taxonomists for standard genome sequencing and annotation.</title>
        <authorList>
            <consortium name="The Broad Institute Genomics Platform"/>
            <consortium name="The Broad Institute Genome Sequencing Center for Infectious Disease"/>
            <person name="Wu L."/>
            <person name="Ma J."/>
        </authorList>
    </citation>
    <scope>NUCLEOTIDE SEQUENCE [LARGE SCALE GENOMIC DNA]</scope>
    <source>
        <strain evidence="5">JCM 16546</strain>
    </source>
</reference>
<feature type="domain" description="HTH tetR-type" evidence="3">
    <location>
        <begin position="6"/>
        <end position="66"/>
    </location>
</feature>
<dbReference type="PANTHER" id="PTHR30328:SF54">
    <property type="entry name" value="HTH-TYPE TRANSCRIPTIONAL REPRESSOR SCO4008"/>
    <property type="match status" value="1"/>
</dbReference>
<keyword evidence="1 2" id="KW-0238">DNA-binding</keyword>
<comment type="caution">
    <text evidence="4">The sequence shown here is derived from an EMBL/GenBank/DDBJ whole genome shotgun (WGS) entry which is preliminary data.</text>
</comment>
<dbReference type="Proteomes" id="UP001410795">
    <property type="component" value="Unassembled WGS sequence"/>
</dbReference>
<evidence type="ECO:0000313" key="5">
    <source>
        <dbReference type="Proteomes" id="UP001410795"/>
    </source>
</evidence>
<organism evidence="4 5">
    <name type="scientific">Microbacterium marinilacus</name>
    <dbReference type="NCBI Taxonomy" id="415209"/>
    <lineage>
        <taxon>Bacteria</taxon>
        <taxon>Bacillati</taxon>
        <taxon>Actinomycetota</taxon>
        <taxon>Actinomycetes</taxon>
        <taxon>Micrococcales</taxon>
        <taxon>Microbacteriaceae</taxon>
        <taxon>Microbacterium</taxon>
    </lineage>
</organism>
<dbReference type="Gene3D" id="1.10.357.10">
    <property type="entry name" value="Tetracycline Repressor, domain 2"/>
    <property type="match status" value="1"/>
</dbReference>